<proteinExistence type="inferred from homology"/>
<gene>
    <name evidence="3" type="ORF">J2S37_002053</name>
</gene>
<keyword evidence="4" id="KW-1185">Reference proteome</keyword>
<dbReference type="SUPFAM" id="SSF143011">
    <property type="entry name" value="RelE-like"/>
    <property type="match status" value="1"/>
</dbReference>
<evidence type="ECO:0000256" key="1">
    <source>
        <dbReference type="ARBA" id="ARBA00006226"/>
    </source>
</evidence>
<protein>
    <submittedName>
        <fullName evidence="3">mRNA interferase RelE/StbE</fullName>
    </submittedName>
</protein>
<organism evidence="3 4">
    <name type="scientific">Corynebacterium felinum</name>
    <dbReference type="NCBI Taxonomy" id="131318"/>
    <lineage>
        <taxon>Bacteria</taxon>
        <taxon>Bacillati</taxon>
        <taxon>Actinomycetota</taxon>
        <taxon>Actinomycetes</taxon>
        <taxon>Mycobacteriales</taxon>
        <taxon>Corynebacteriaceae</taxon>
        <taxon>Corynebacterium</taxon>
    </lineage>
</organism>
<dbReference type="PANTHER" id="PTHR35601:SF1">
    <property type="entry name" value="TOXIN RELE"/>
    <property type="match status" value="1"/>
</dbReference>
<evidence type="ECO:0000256" key="2">
    <source>
        <dbReference type="ARBA" id="ARBA00022649"/>
    </source>
</evidence>
<name>A0ABU2BA90_9CORY</name>
<dbReference type="EMBL" id="JAVDYF010000001">
    <property type="protein sequence ID" value="MDR7355515.1"/>
    <property type="molecule type" value="Genomic_DNA"/>
</dbReference>
<evidence type="ECO:0000313" key="3">
    <source>
        <dbReference type="EMBL" id="MDR7355515.1"/>
    </source>
</evidence>
<dbReference type="Proteomes" id="UP001183619">
    <property type="component" value="Unassembled WGS sequence"/>
</dbReference>
<comment type="caution">
    <text evidence="3">The sequence shown here is derived from an EMBL/GenBank/DDBJ whole genome shotgun (WGS) entry which is preliminary data.</text>
</comment>
<dbReference type="Pfam" id="PF05016">
    <property type="entry name" value="ParE_toxin"/>
    <property type="match status" value="1"/>
</dbReference>
<dbReference type="NCBIfam" id="TIGR02385">
    <property type="entry name" value="RelE_StbE"/>
    <property type="match status" value="1"/>
</dbReference>
<accession>A0ABU2BA90</accession>
<dbReference type="InterPro" id="IPR007712">
    <property type="entry name" value="RelE/ParE_toxin"/>
</dbReference>
<dbReference type="RefSeq" id="WP_277104379.1">
    <property type="nucleotide sequence ID" value="NZ_BAAAJS010000010.1"/>
</dbReference>
<keyword evidence="2" id="KW-1277">Toxin-antitoxin system</keyword>
<reference evidence="3 4" key="1">
    <citation type="submission" date="2023-07" db="EMBL/GenBank/DDBJ databases">
        <title>Sequencing the genomes of 1000 actinobacteria strains.</title>
        <authorList>
            <person name="Klenk H.-P."/>
        </authorList>
    </citation>
    <scope>NUCLEOTIDE SEQUENCE [LARGE SCALE GENOMIC DNA]</scope>
    <source>
        <strain evidence="3 4">DSM 44508</strain>
    </source>
</reference>
<dbReference type="InterPro" id="IPR035093">
    <property type="entry name" value="RelE/ParE_toxin_dom_sf"/>
</dbReference>
<comment type="similarity">
    <text evidence="1">Belongs to the RelE toxin family.</text>
</comment>
<dbReference type="PANTHER" id="PTHR35601">
    <property type="entry name" value="TOXIN RELE"/>
    <property type="match status" value="1"/>
</dbReference>
<evidence type="ECO:0000313" key="4">
    <source>
        <dbReference type="Proteomes" id="UP001183619"/>
    </source>
</evidence>
<dbReference type="Gene3D" id="3.30.2310.20">
    <property type="entry name" value="RelE-like"/>
    <property type="match status" value="1"/>
</dbReference>
<sequence length="85" mass="9764">MPYEISYVPSAAKAIRKLDKQTAIKVVNAISELANNPRPNGCIQLRGGNGEYRIRVGSYRIIYDIHDQELIILVLRVGHRREIYR</sequence>